<accession>A0A914RB94</accession>
<protein>
    <submittedName>
        <fullName evidence="2">Uncharacterized protein</fullName>
    </submittedName>
</protein>
<keyword evidence="1" id="KW-1185">Reference proteome</keyword>
<dbReference type="AlphaFoldDB" id="A0A914RB94"/>
<organism evidence="1 2">
    <name type="scientific">Parascaris equorum</name>
    <name type="common">Equine roundworm</name>
    <dbReference type="NCBI Taxonomy" id="6256"/>
    <lineage>
        <taxon>Eukaryota</taxon>
        <taxon>Metazoa</taxon>
        <taxon>Ecdysozoa</taxon>
        <taxon>Nematoda</taxon>
        <taxon>Chromadorea</taxon>
        <taxon>Rhabditida</taxon>
        <taxon>Spirurina</taxon>
        <taxon>Ascaridomorpha</taxon>
        <taxon>Ascaridoidea</taxon>
        <taxon>Ascarididae</taxon>
        <taxon>Parascaris</taxon>
    </lineage>
</organism>
<name>A0A914RB94_PAREQ</name>
<evidence type="ECO:0000313" key="2">
    <source>
        <dbReference type="WBParaSite" id="PEQ_0000376301-mRNA-1"/>
    </source>
</evidence>
<evidence type="ECO:0000313" key="1">
    <source>
        <dbReference type="Proteomes" id="UP000887564"/>
    </source>
</evidence>
<dbReference type="InterPro" id="IPR011989">
    <property type="entry name" value="ARM-like"/>
</dbReference>
<dbReference type="Proteomes" id="UP000887564">
    <property type="component" value="Unplaced"/>
</dbReference>
<dbReference type="InterPro" id="IPR016024">
    <property type="entry name" value="ARM-type_fold"/>
</dbReference>
<reference evidence="2" key="1">
    <citation type="submission" date="2022-11" db="UniProtKB">
        <authorList>
            <consortium name="WormBaseParasite"/>
        </authorList>
    </citation>
    <scope>IDENTIFICATION</scope>
</reference>
<dbReference type="SUPFAM" id="SSF48371">
    <property type="entry name" value="ARM repeat"/>
    <property type="match status" value="1"/>
</dbReference>
<dbReference type="WBParaSite" id="PEQ_0000376301-mRNA-1">
    <property type="protein sequence ID" value="PEQ_0000376301-mRNA-1"/>
    <property type="gene ID" value="PEQ_0000376301"/>
</dbReference>
<proteinExistence type="predicted"/>
<sequence length="118" mass="13404">MVIGFQVAQLLQHSQSPDTQTQRNVQERLDQLNMHPEFCCYLVFILSELKEEQRLLNQIIDLVTAGRVVNLLTTGRKLSACRPAIGWRYANMRMLSVAYGVEIVGITGASKRIDKKDL</sequence>
<dbReference type="Gene3D" id="1.25.10.10">
    <property type="entry name" value="Leucine-rich Repeat Variant"/>
    <property type="match status" value="1"/>
</dbReference>